<proteinExistence type="predicted"/>
<reference evidence="1 2" key="1">
    <citation type="submission" date="2020-08" db="EMBL/GenBank/DDBJ databases">
        <title>Genomic Encyclopedia of Type Strains, Phase III (KMG-III): the genomes of soil and plant-associated and newly described type strains.</title>
        <authorList>
            <person name="Whitman W."/>
        </authorList>
    </citation>
    <scope>NUCLEOTIDE SEQUENCE [LARGE SCALE GENOMIC DNA]</scope>
    <source>
        <strain evidence="1 2">CECT 8234</strain>
    </source>
</reference>
<sequence length="56" mass="6560">MEMEWHLRWDSAEDIIYLKPELADIKKMTPYPCKGHLQSAELSCGLIKLLIIRLSM</sequence>
<dbReference type="Proteomes" id="UP000518605">
    <property type="component" value="Unassembled WGS sequence"/>
</dbReference>
<protein>
    <submittedName>
        <fullName evidence="1">Uncharacterized protein</fullName>
    </submittedName>
</protein>
<name>A0A7W5CB49_9BACL</name>
<evidence type="ECO:0000313" key="1">
    <source>
        <dbReference type="EMBL" id="MBB3153514.1"/>
    </source>
</evidence>
<organism evidence="1 2">
    <name type="scientific">Paenibacillus endophyticus</name>
    <dbReference type="NCBI Taxonomy" id="1294268"/>
    <lineage>
        <taxon>Bacteria</taxon>
        <taxon>Bacillati</taxon>
        <taxon>Bacillota</taxon>
        <taxon>Bacilli</taxon>
        <taxon>Bacillales</taxon>
        <taxon>Paenibacillaceae</taxon>
        <taxon>Paenibacillus</taxon>
    </lineage>
</organism>
<dbReference type="AlphaFoldDB" id="A0A7W5CB49"/>
<keyword evidence="2" id="KW-1185">Reference proteome</keyword>
<gene>
    <name evidence="1" type="ORF">FHS16_003576</name>
</gene>
<dbReference type="EMBL" id="JACHXW010000010">
    <property type="protein sequence ID" value="MBB3153514.1"/>
    <property type="molecule type" value="Genomic_DNA"/>
</dbReference>
<accession>A0A7W5CB49</accession>
<evidence type="ECO:0000313" key="2">
    <source>
        <dbReference type="Proteomes" id="UP000518605"/>
    </source>
</evidence>
<comment type="caution">
    <text evidence="1">The sequence shown here is derived from an EMBL/GenBank/DDBJ whole genome shotgun (WGS) entry which is preliminary data.</text>
</comment>